<protein>
    <recommendedName>
        <fullName evidence="4">Lipoprotein</fullName>
    </recommendedName>
</protein>
<name>A0ABR7J6J2_9FLAO</name>
<feature type="signal peptide" evidence="1">
    <location>
        <begin position="1"/>
        <end position="20"/>
    </location>
</feature>
<comment type="caution">
    <text evidence="2">The sequence shown here is derived from an EMBL/GenBank/DDBJ whole genome shotgun (WGS) entry which is preliminary data.</text>
</comment>
<dbReference type="Proteomes" id="UP000629963">
    <property type="component" value="Unassembled WGS sequence"/>
</dbReference>
<evidence type="ECO:0000313" key="2">
    <source>
        <dbReference type="EMBL" id="MBC5841155.1"/>
    </source>
</evidence>
<dbReference type="EMBL" id="JACRUJ010000002">
    <property type="protein sequence ID" value="MBC5841155.1"/>
    <property type="molecule type" value="Genomic_DNA"/>
</dbReference>
<feature type="chain" id="PRO_5046739529" description="Lipoprotein" evidence="1">
    <location>
        <begin position="21"/>
        <end position="173"/>
    </location>
</feature>
<evidence type="ECO:0000313" key="3">
    <source>
        <dbReference type="Proteomes" id="UP000629963"/>
    </source>
</evidence>
<reference evidence="2 3" key="1">
    <citation type="submission" date="2020-08" db="EMBL/GenBank/DDBJ databases">
        <title>Description of novel Flavobacterium F-380 isolate.</title>
        <authorList>
            <person name="Saticioglu I.B."/>
            <person name="Duman M."/>
            <person name="Altun S."/>
        </authorList>
    </citation>
    <scope>NUCLEOTIDE SEQUENCE [LARGE SCALE GENOMIC DNA]</scope>
    <source>
        <strain evidence="2 3">F-380</strain>
    </source>
</reference>
<dbReference type="PROSITE" id="PS51257">
    <property type="entry name" value="PROKAR_LIPOPROTEIN"/>
    <property type="match status" value="1"/>
</dbReference>
<proteinExistence type="predicted"/>
<keyword evidence="1" id="KW-0732">Signal</keyword>
<sequence>MKKLFTLLALIGIVSLQSCTVSEVAPINDNDTIPQAFEIKNVNLGRVADNEYNISSTFQFEIGGDLFNDETILVYRMSGLVNSTTPIWQLIPRTIYLSNGNELDYDFDFSKKDFFITARGTYNLLITPQYIDNQTFRIVILPTNLLSSVNKNNYIAVMAALNLKESQVQKINF</sequence>
<gene>
    <name evidence="2" type="ORF">H8R23_07030</name>
</gene>
<evidence type="ECO:0000256" key="1">
    <source>
        <dbReference type="SAM" id="SignalP"/>
    </source>
</evidence>
<accession>A0ABR7J6J2</accession>
<organism evidence="2 3">
    <name type="scientific">Flavobacterium kayseriense</name>
    <dbReference type="NCBI Taxonomy" id="2764714"/>
    <lineage>
        <taxon>Bacteria</taxon>
        <taxon>Pseudomonadati</taxon>
        <taxon>Bacteroidota</taxon>
        <taxon>Flavobacteriia</taxon>
        <taxon>Flavobacteriales</taxon>
        <taxon>Flavobacteriaceae</taxon>
        <taxon>Flavobacterium</taxon>
    </lineage>
</organism>
<evidence type="ECO:0008006" key="4">
    <source>
        <dbReference type="Google" id="ProtNLM"/>
    </source>
</evidence>
<dbReference type="RefSeq" id="WP_187009748.1">
    <property type="nucleotide sequence ID" value="NZ_JACRUI010000002.1"/>
</dbReference>
<keyword evidence="3" id="KW-1185">Reference proteome</keyword>